<dbReference type="PRINTS" id="PR00423">
    <property type="entry name" value="CELLDVISFTSZ"/>
</dbReference>
<dbReference type="GO" id="GO:0051258">
    <property type="term" value="P:protein polymerization"/>
    <property type="evidence" value="ECO:0007669"/>
    <property type="project" value="UniProtKB-UniRule"/>
</dbReference>
<dbReference type="GO" id="GO:0043093">
    <property type="term" value="P:FtsZ-dependent cytokinesis"/>
    <property type="evidence" value="ECO:0007669"/>
    <property type="project" value="UniProtKB-UniRule"/>
</dbReference>
<dbReference type="GeneID" id="90529097"/>
<dbReference type="Proteomes" id="UP000757103">
    <property type="component" value="Unassembled WGS sequence"/>
</dbReference>
<dbReference type="SUPFAM" id="SSF55307">
    <property type="entry name" value="Tubulin C-terminal domain-like"/>
    <property type="match status" value="1"/>
</dbReference>
<dbReference type="SMART" id="SM00864">
    <property type="entry name" value="Tubulin"/>
    <property type="match status" value="1"/>
</dbReference>
<keyword evidence="2 4" id="KW-0547">Nucleotide-binding</keyword>
<dbReference type="InterPro" id="IPR024757">
    <property type="entry name" value="FtsZ_C"/>
</dbReference>
<proteinExistence type="inferred from homology"/>
<feature type="compositionally biased region" description="Basic and acidic residues" evidence="6">
    <location>
        <begin position="381"/>
        <end position="398"/>
    </location>
</feature>
<comment type="caution">
    <text evidence="9">The sequence shown here is derived from an EMBL/GenBank/DDBJ whole genome shotgun (WGS) entry which is preliminary data.</text>
</comment>
<keyword evidence="3 4" id="KW-0342">GTP-binding</keyword>
<sequence>MNDMDINNSQLPDFIVPGVEQKKDEPIKIKVVGVGGGGGNAVNYMYRQNIQGVSLALCNTDPQAMSDSPVPIKVAIGDEGAGGEPEEGKRLAEEYEQKDGRISALFEDETRMVFITAGMGGGTGTGAGPVVARIAKEKGMLTVGIVTIPFLFEGEPKILQAFAGVEEMRKHVDALLVINNERLCKIYPDLSWTNAFSKADDALANAARSIAELVSKNGKINLDFADVRTTLKNGGAAVISTGEGEGEHRMSKAIQNALISPLLKESDIYDSERVLFNLYFSPEESDELRIQESKELSAFMTRFKKRVKVIWGYTHDSSLGKKVKITILATGFEVSDLTFKGEYGGDADEHIAQSQYIVLRPDQLDNDELIDKLEKAPAYDRPKDFRDNFEGGEKREDSGNGGRRTIKF</sequence>
<dbReference type="GO" id="GO:0032153">
    <property type="term" value="C:cell division site"/>
    <property type="evidence" value="ECO:0007669"/>
    <property type="project" value="UniProtKB-UniRule"/>
</dbReference>
<comment type="subcellular location">
    <subcellularLocation>
        <location evidence="4">Cytoplasm</location>
    </subcellularLocation>
    <text evidence="4">Assembles at midcell at the inner surface of the cytoplasmic membrane.</text>
</comment>
<dbReference type="PANTHER" id="PTHR30314:SF3">
    <property type="entry name" value="MITOCHONDRIAL DIVISION PROTEIN FSZA"/>
    <property type="match status" value="1"/>
</dbReference>
<evidence type="ECO:0000259" key="8">
    <source>
        <dbReference type="SMART" id="SM00865"/>
    </source>
</evidence>
<dbReference type="InterPro" id="IPR008280">
    <property type="entry name" value="Tub_FtsZ_C"/>
</dbReference>
<keyword evidence="4" id="KW-0717">Septation</keyword>
<dbReference type="Gene3D" id="3.40.50.1440">
    <property type="entry name" value="Tubulin/FtsZ, GTPase domain"/>
    <property type="match status" value="1"/>
</dbReference>
<comment type="function">
    <text evidence="4">Essential cell division protein that forms a contractile ring structure (Z ring) at the future cell division site. The regulation of the ring assembly controls the timing and the location of cell division. One of the functions of the FtsZ ring is to recruit other cell division proteins to the septum to produce a new cell wall between the dividing cells. Binds GTP and shows GTPase activity.</text>
</comment>
<dbReference type="InterPro" id="IPR018316">
    <property type="entry name" value="Tubulin/FtsZ_2-layer-sand-dom"/>
</dbReference>
<evidence type="ECO:0000313" key="10">
    <source>
        <dbReference type="Proteomes" id="UP000757103"/>
    </source>
</evidence>
<dbReference type="InterPro" id="IPR003008">
    <property type="entry name" value="Tubulin_FtsZ_GTPase"/>
</dbReference>
<feature type="binding site" evidence="4">
    <location>
        <position position="157"/>
    </location>
    <ligand>
        <name>GTP</name>
        <dbReference type="ChEBI" id="CHEBI:37565"/>
    </ligand>
</feature>
<dbReference type="NCBIfam" id="TIGR00065">
    <property type="entry name" value="ftsZ"/>
    <property type="match status" value="1"/>
</dbReference>
<evidence type="ECO:0000256" key="5">
    <source>
        <dbReference type="NCBIfam" id="TIGR00065"/>
    </source>
</evidence>
<dbReference type="GO" id="GO:0005737">
    <property type="term" value="C:cytoplasm"/>
    <property type="evidence" value="ECO:0007669"/>
    <property type="project" value="UniProtKB-SubCell"/>
</dbReference>
<feature type="domain" description="Tubulin/FtsZ 2-layer sandwich" evidence="8">
    <location>
        <begin position="220"/>
        <end position="340"/>
    </location>
</feature>
<dbReference type="GO" id="GO:0005525">
    <property type="term" value="F:GTP binding"/>
    <property type="evidence" value="ECO:0007669"/>
    <property type="project" value="UniProtKB-UniRule"/>
</dbReference>
<evidence type="ECO:0000313" key="9">
    <source>
        <dbReference type="EMBL" id="HJG89440.1"/>
    </source>
</evidence>
<feature type="region of interest" description="Disordered" evidence="6">
    <location>
        <begin position="381"/>
        <end position="408"/>
    </location>
</feature>
<accession>A0A921MSA3</accession>
<keyword evidence="4" id="KW-0131">Cell cycle</keyword>
<dbReference type="InterPro" id="IPR045061">
    <property type="entry name" value="FtsZ/CetZ"/>
</dbReference>
<dbReference type="AlphaFoldDB" id="A0A921MSA3"/>
<feature type="binding site" evidence="4">
    <location>
        <position position="200"/>
    </location>
    <ligand>
        <name>GTP</name>
        <dbReference type="ChEBI" id="CHEBI:37565"/>
    </ligand>
</feature>
<reference evidence="9" key="2">
    <citation type="submission" date="2021-09" db="EMBL/GenBank/DDBJ databases">
        <authorList>
            <person name="Gilroy R."/>
        </authorList>
    </citation>
    <scope>NUCLEOTIDE SEQUENCE</scope>
    <source>
        <strain evidence="9">CHK121-7720</strain>
    </source>
</reference>
<dbReference type="InterPro" id="IPR036525">
    <property type="entry name" value="Tubulin/FtsZ_GTPase_sf"/>
</dbReference>
<evidence type="ECO:0000259" key="7">
    <source>
        <dbReference type="SMART" id="SM00864"/>
    </source>
</evidence>
<dbReference type="InterPro" id="IPR000158">
    <property type="entry name" value="Cell_div_FtsZ"/>
</dbReference>
<evidence type="ECO:0000256" key="1">
    <source>
        <dbReference type="ARBA" id="ARBA00009690"/>
    </source>
</evidence>
<evidence type="ECO:0000256" key="4">
    <source>
        <dbReference type="HAMAP-Rule" id="MF_00909"/>
    </source>
</evidence>
<evidence type="ECO:0000256" key="3">
    <source>
        <dbReference type="ARBA" id="ARBA00023134"/>
    </source>
</evidence>
<feature type="binding site" evidence="4">
    <location>
        <begin position="36"/>
        <end position="40"/>
    </location>
    <ligand>
        <name>GTP</name>
        <dbReference type="ChEBI" id="CHEBI:37565"/>
    </ligand>
</feature>
<dbReference type="SUPFAM" id="SSF52490">
    <property type="entry name" value="Tubulin nucleotide-binding domain-like"/>
    <property type="match status" value="1"/>
</dbReference>
<comment type="subunit">
    <text evidence="4">Homodimer. Polymerizes to form a dynamic ring structure in a strictly GTP-dependent manner. Interacts directly with several other division proteins.</text>
</comment>
<dbReference type="GO" id="GO:0000917">
    <property type="term" value="P:division septum assembly"/>
    <property type="evidence" value="ECO:0007669"/>
    <property type="project" value="UniProtKB-KW"/>
</dbReference>
<gene>
    <name evidence="4 9" type="primary">ftsZ</name>
    <name evidence="9" type="ORF">K8U91_08240</name>
</gene>
<dbReference type="HAMAP" id="MF_00909">
    <property type="entry name" value="FtsZ"/>
    <property type="match status" value="1"/>
</dbReference>
<evidence type="ECO:0000256" key="2">
    <source>
        <dbReference type="ARBA" id="ARBA00022741"/>
    </source>
</evidence>
<keyword evidence="4 9" id="KW-0132">Cell division</keyword>
<evidence type="ECO:0000256" key="6">
    <source>
        <dbReference type="SAM" id="MobiDB-lite"/>
    </source>
</evidence>
<dbReference type="Pfam" id="PF00091">
    <property type="entry name" value="Tubulin"/>
    <property type="match status" value="1"/>
</dbReference>
<dbReference type="Pfam" id="PF12327">
    <property type="entry name" value="FtsZ_C"/>
    <property type="match status" value="1"/>
</dbReference>
<keyword evidence="4" id="KW-0963">Cytoplasm</keyword>
<reference evidence="9" key="1">
    <citation type="journal article" date="2021" name="PeerJ">
        <title>Extensive microbial diversity within the chicken gut microbiome revealed by metagenomics and culture.</title>
        <authorList>
            <person name="Gilroy R."/>
            <person name="Ravi A."/>
            <person name="Getino M."/>
            <person name="Pursley I."/>
            <person name="Horton D.L."/>
            <person name="Alikhan N.F."/>
            <person name="Baker D."/>
            <person name="Gharbi K."/>
            <person name="Hall N."/>
            <person name="Watson M."/>
            <person name="Adriaenssens E.M."/>
            <person name="Foster-Nyarko E."/>
            <person name="Jarju S."/>
            <person name="Secka A."/>
            <person name="Antonio M."/>
            <person name="Oren A."/>
            <person name="Chaudhuri R.R."/>
            <person name="La Ragione R."/>
            <person name="Hildebrand F."/>
            <person name="Pallen M.J."/>
        </authorList>
    </citation>
    <scope>NUCLEOTIDE SEQUENCE</scope>
    <source>
        <strain evidence="9">CHK121-7720</strain>
    </source>
</reference>
<organism evidence="9 10">
    <name type="scientific">Barnesiella viscericola</name>
    <dbReference type="NCBI Taxonomy" id="397865"/>
    <lineage>
        <taxon>Bacteria</taxon>
        <taxon>Pseudomonadati</taxon>
        <taxon>Bacteroidota</taxon>
        <taxon>Bacteroidia</taxon>
        <taxon>Bacteroidales</taxon>
        <taxon>Barnesiellaceae</taxon>
        <taxon>Barnesiella</taxon>
    </lineage>
</organism>
<dbReference type="PANTHER" id="PTHR30314">
    <property type="entry name" value="CELL DIVISION PROTEIN FTSZ-RELATED"/>
    <property type="match status" value="1"/>
</dbReference>
<feature type="binding site" evidence="4">
    <location>
        <position position="153"/>
    </location>
    <ligand>
        <name>GTP</name>
        <dbReference type="ChEBI" id="CHEBI:37565"/>
    </ligand>
</feature>
<feature type="domain" description="Tubulin/FtsZ GTPase" evidence="7">
    <location>
        <begin position="28"/>
        <end position="218"/>
    </location>
</feature>
<name>A0A921MSA3_9BACT</name>
<dbReference type="GO" id="GO:0003924">
    <property type="term" value="F:GTPase activity"/>
    <property type="evidence" value="ECO:0007669"/>
    <property type="project" value="UniProtKB-UniRule"/>
</dbReference>
<dbReference type="EMBL" id="DYUD01000024">
    <property type="protein sequence ID" value="HJG89440.1"/>
    <property type="molecule type" value="Genomic_DNA"/>
</dbReference>
<protein>
    <recommendedName>
        <fullName evidence="4 5">Cell division protein FtsZ</fullName>
    </recommendedName>
</protein>
<dbReference type="RefSeq" id="WP_025278452.1">
    <property type="nucleotide sequence ID" value="NZ_DYUD01000024.1"/>
</dbReference>
<comment type="similarity">
    <text evidence="1 4">Belongs to the FtsZ family.</text>
</comment>
<dbReference type="SMART" id="SM00865">
    <property type="entry name" value="Tubulin_C"/>
    <property type="match status" value="1"/>
</dbReference>
<dbReference type="CDD" id="cd02201">
    <property type="entry name" value="FtsZ_type1"/>
    <property type="match status" value="1"/>
</dbReference>
<feature type="binding site" evidence="4">
    <location>
        <begin position="122"/>
        <end position="124"/>
    </location>
    <ligand>
        <name>GTP</name>
        <dbReference type="ChEBI" id="CHEBI:37565"/>
    </ligand>
</feature>